<proteinExistence type="predicted"/>
<dbReference type="Proteomes" id="UP000030960">
    <property type="component" value="Unassembled WGS sequence"/>
</dbReference>
<evidence type="ECO:0000313" key="2">
    <source>
        <dbReference type="Proteomes" id="UP000030960"/>
    </source>
</evidence>
<dbReference type="AlphaFoldDB" id="A0A0B3RTM4"/>
<keyword evidence="2" id="KW-1185">Reference proteome</keyword>
<comment type="caution">
    <text evidence="1">The sequence shown here is derived from an EMBL/GenBank/DDBJ whole genome shotgun (WGS) entry which is preliminary data.</text>
</comment>
<dbReference type="STRING" id="561184.SAMN05216376_10531"/>
<dbReference type="EMBL" id="JSUQ01000003">
    <property type="protein sequence ID" value="KHQ54325.1"/>
    <property type="molecule type" value="Genomic_DNA"/>
</dbReference>
<dbReference type="OrthoDB" id="7871907at2"/>
<name>A0A0B3RTM4_9RHOB</name>
<evidence type="ECO:0000313" key="1">
    <source>
        <dbReference type="EMBL" id="KHQ54325.1"/>
    </source>
</evidence>
<reference evidence="1 2" key="1">
    <citation type="submission" date="2014-10" db="EMBL/GenBank/DDBJ databases">
        <title>Genome sequence of Ponticoccus sp. strain UMTAT08 isolated from clonal culture of toxic dinoflagellate Alexandrium tamiyavanichii.</title>
        <authorList>
            <person name="Gan H.Y."/>
            <person name="Muhd D.-D."/>
            <person name="Mohd Noor M.E."/>
            <person name="Yeong Y.S."/>
            <person name="Usup G."/>
        </authorList>
    </citation>
    <scope>NUCLEOTIDE SEQUENCE [LARGE SCALE GENOMIC DNA]</scope>
    <source>
        <strain evidence="1 2">UMTAT08</strain>
    </source>
</reference>
<gene>
    <name evidence="1" type="ORF">OA50_00917</name>
</gene>
<accession>A0A0B3RTM4</accession>
<accession>A0A225R4I8</accession>
<dbReference type="RefSeq" id="WP_043137920.1">
    <property type="nucleotide sequence ID" value="NZ_AP022337.1"/>
</dbReference>
<organism evidence="1 2">
    <name type="scientific">Mameliella alba</name>
    <dbReference type="NCBI Taxonomy" id="561184"/>
    <lineage>
        <taxon>Bacteria</taxon>
        <taxon>Pseudomonadati</taxon>
        <taxon>Pseudomonadota</taxon>
        <taxon>Alphaproteobacteria</taxon>
        <taxon>Rhodobacterales</taxon>
        <taxon>Roseobacteraceae</taxon>
        <taxon>Mameliella</taxon>
    </lineage>
</organism>
<sequence>MTRKPIMMFRATELPAGVFRAEMARYLRKLEMIGDRFLITRSGQVVAGLVSPWDVQALEEIDQRDREERERRLRERSNHLTWLEEAREKARRGEDVEWRPRF</sequence>
<protein>
    <submittedName>
        <fullName evidence="1">Uncharacterized protein</fullName>
    </submittedName>
</protein>